<dbReference type="InterPro" id="IPR016186">
    <property type="entry name" value="C-type_lectin-like/link_sf"/>
</dbReference>
<proteinExistence type="predicted"/>
<dbReference type="PROSITE" id="PS50041">
    <property type="entry name" value="C_TYPE_LECTIN_2"/>
    <property type="match status" value="1"/>
</dbReference>
<evidence type="ECO:0000313" key="2">
    <source>
        <dbReference type="EMBL" id="EGT35805.1"/>
    </source>
</evidence>
<accession>G0NQM2</accession>
<dbReference type="AlphaFoldDB" id="G0NQM2"/>
<dbReference type="HOGENOM" id="CLU_058687_1_1_1"/>
<dbReference type="CDD" id="cd00037">
    <property type="entry name" value="CLECT"/>
    <property type="match status" value="1"/>
</dbReference>
<dbReference type="EMBL" id="GL379926">
    <property type="protein sequence ID" value="EGT35805.1"/>
    <property type="molecule type" value="Genomic_DNA"/>
</dbReference>
<dbReference type="STRING" id="135651.G0NQM2"/>
<protein>
    <recommendedName>
        <fullName evidence="1">C-type lectin domain-containing protein</fullName>
    </recommendedName>
</protein>
<dbReference type="PANTHER" id="PTHR23124:SF134">
    <property type="entry name" value="C-TYPE LECTIN DOMAIN-CONTAINING PROTEIN"/>
    <property type="match status" value="1"/>
</dbReference>
<dbReference type="InterPro" id="IPR001304">
    <property type="entry name" value="C-type_lectin-like"/>
</dbReference>
<dbReference type="SUPFAM" id="SSF56436">
    <property type="entry name" value="C-type lectin-like"/>
    <property type="match status" value="1"/>
</dbReference>
<dbReference type="PANTHER" id="PTHR23124">
    <property type="entry name" value="C-TYPE LECTIN DOMAIN-CONTAINING PROTEIN-RELATED-RELATED"/>
    <property type="match status" value="1"/>
</dbReference>
<organism evidence="3">
    <name type="scientific">Caenorhabditis brenneri</name>
    <name type="common">Nematode worm</name>
    <dbReference type="NCBI Taxonomy" id="135651"/>
    <lineage>
        <taxon>Eukaryota</taxon>
        <taxon>Metazoa</taxon>
        <taxon>Ecdysozoa</taxon>
        <taxon>Nematoda</taxon>
        <taxon>Chromadorea</taxon>
        <taxon>Rhabditida</taxon>
        <taxon>Rhabditina</taxon>
        <taxon>Rhabditomorpha</taxon>
        <taxon>Rhabditoidea</taxon>
        <taxon>Rhabditidae</taxon>
        <taxon>Peloderinae</taxon>
        <taxon>Caenorhabditis</taxon>
    </lineage>
</organism>
<dbReference type="InParanoid" id="G0NQM2"/>
<dbReference type="InterPro" id="IPR016187">
    <property type="entry name" value="CTDL_fold"/>
</dbReference>
<evidence type="ECO:0000259" key="1">
    <source>
        <dbReference type="PROSITE" id="PS50041"/>
    </source>
</evidence>
<reference evidence="3" key="1">
    <citation type="submission" date="2011-07" db="EMBL/GenBank/DDBJ databases">
        <authorList>
            <consortium name="Caenorhabditis brenneri Sequencing and Analysis Consortium"/>
            <person name="Wilson R.K."/>
        </authorList>
    </citation>
    <scope>NUCLEOTIDE SEQUENCE [LARGE SCALE GENOMIC DNA]</scope>
    <source>
        <strain evidence="3">PB2801</strain>
    </source>
</reference>
<dbReference type="Proteomes" id="UP000008068">
    <property type="component" value="Unassembled WGS sequence"/>
</dbReference>
<evidence type="ECO:0000313" key="3">
    <source>
        <dbReference type="Proteomes" id="UP000008068"/>
    </source>
</evidence>
<dbReference type="OrthoDB" id="5826302at2759"/>
<dbReference type="eggNOG" id="KOG4297">
    <property type="taxonomic scope" value="Eukaryota"/>
</dbReference>
<sequence>MFKPEGPKCLDVVGHFMVDYDDSHGGEDDENDFFNVENDDTPEAETPVVNAPAASNPVVVSKVETADVACRKMEVGNCEEGWKSFKRPNGEWCMKVFYENWVNQIESEKRCNEQNATLSGFHDQLEKQFVTTTVTDHLYPSTGSVWIGLKRTPNCLNSKLTKNCTTLNSFEWSDKFTKGSDGMLWTWGQPANVGGKQDCAMLTTGYNGYIQYFQTGTFDDVGCDIRYKDTTRGVRGFVCGKQAKH</sequence>
<feature type="domain" description="C-type lectin" evidence="1">
    <location>
        <begin position="89"/>
        <end position="232"/>
    </location>
</feature>
<keyword evidence="3" id="KW-1185">Reference proteome</keyword>
<dbReference type="Gene3D" id="3.10.100.10">
    <property type="entry name" value="Mannose-Binding Protein A, subunit A"/>
    <property type="match status" value="1"/>
</dbReference>
<dbReference type="Pfam" id="PF00059">
    <property type="entry name" value="Lectin_C"/>
    <property type="match status" value="1"/>
</dbReference>
<dbReference type="SMART" id="SM00034">
    <property type="entry name" value="CLECT"/>
    <property type="match status" value="1"/>
</dbReference>
<gene>
    <name evidence="2" type="ORF">CAEBREN_18842</name>
</gene>
<name>G0NQM2_CAEBE</name>